<proteinExistence type="predicted"/>
<accession>A0ABM5IJ48</accession>
<dbReference type="Proteomes" id="UP001652700">
    <property type="component" value="Unplaced"/>
</dbReference>
<sequence>MDSTHLTIFCAVVLLYVGCQELGLIQNKPGVCYKIHTSSQPRLYPNLRKPEYKNIHESCTEWLKEKEYNNCLGLRTQNDEVIMLSCKGVTSRRRRGCYKIINQDKKEEIVCQKVNRNEGCEVLTTRSNLTIVIHCIPRGYSPSIFDIRTRKPPREYRETSD</sequence>
<keyword evidence="1" id="KW-0732">Signal</keyword>
<evidence type="ECO:0000313" key="2">
    <source>
        <dbReference type="EnsemblMetazoa" id="XP_028133986.2"/>
    </source>
</evidence>
<evidence type="ECO:0000256" key="1">
    <source>
        <dbReference type="SAM" id="SignalP"/>
    </source>
</evidence>
<dbReference type="EnsemblMetazoa" id="XM_028278185.2">
    <property type="protein sequence ID" value="XP_028133986.2"/>
    <property type="gene ID" value="LOC114329166"/>
</dbReference>
<name>A0ABM5IJ48_DIAVI</name>
<protein>
    <submittedName>
        <fullName evidence="2">Uncharacterized protein</fullName>
    </submittedName>
</protein>
<keyword evidence="3" id="KW-1185">Reference proteome</keyword>
<feature type="signal peptide" evidence="1">
    <location>
        <begin position="1"/>
        <end position="19"/>
    </location>
</feature>
<evidence type="ECO:0000313" key="3">
    <source>
        <dbReference type="Proteomes" id="UP001652700"/>
    </source>
</evidence>
<dbReference type="GeneID" id="114329166"/>
<dbReference type="RefSeq" id="XP_028133986.2">
    <property type="nucleotide sequence ID" value="XM_028278185.2"/>
</dbReference>
<organism evidence="2 3">
    <name type="scientific">Diabrotica virgifera virgifera</name>
    <name type="common">western corn rootworm</name>
    <dbReference type="NCBI Taxonomy" id="50390"/>
    <lineage>
        <taxon>Eukaryota</taxon>
        <taxon>Metazoa</taxon>
        <taxon>Ecdysozoa</taxon>
        <taxon>Arthropoda</taxon>
        <taxon>Hexapoda</taxon>
        <taxon>Insecta</taxon>
        <taxon>Pterygota</taxon>
        <taxon>Neoptera</taxon>
        <taxon>Endopterygota</taxon>
        <taxon>Coleoptera</taxon>
        <taxon>Polyphaga</taxon>
        <taxon>Cucujiformia</taxon>
        <taxon>Chrysomeloidea</taxon>
        <taxon>Chrysomelidae</taxon>
        <taxon>Galerucinae</taxon>
        <taxon>Diabroticina</taxon>
        <taxon>Diabroticites</taxon>
        <taxon>Diabrotica</taxon>
    </lineage>
</organism>
<feature type="chain" id="PRO_5046057604" evidence="1">
    <location>
        <begin position="20"/>
        <end position="161"/>
    </location>
</feature>
<reference evidence="2" key="1">
    <citation type="submission" date="2025-05" db="UniProtKB">
        <authorList>
            <consortium name="EnsemblMetazoa"/>
        </authorList>
    </citation>
    <scope>IDENTIFICATION</scope>
</reference>